<dbReference type="KEGG" id="scu:SCE1572_41575"/>
<protein>
    <submittedName>
        <fullName evidence="1">Uncharacterized protein</fullName>
    </submittedName>
</protein>
<dbReference type="EMBL" id="CP003969">
    <property type="protein sequence ID" value="AGP40433.1"/>
    <property type="molecule type" value="Genomic_DNA"/>
</dbReference>
<reference evidence="1 2" key="1">
    <citation type="journal article" date="2013" name="Sci. Rep.">
        <title>Extraordinary expansion of a Sorangium cellulosum genome from an alkaline milieu.</title>
        <authorList>
            <person name="Han K."/>
            <person name="Li Z.F."/>
            <person name="Peng R."/>
            <person name="Zhu L.P."/>
            <person name="Zhou T."/>
            <person name="Wang L.G."/>
            <person name="Li S.G."/>
            <person name="Zhang X.B."/>
            <person name="Hu W."/>
            <person name="Wu Z.H."/>
            <person name="Qin N."/>
            <person name="Li Y.Z."/>
        </authorList>
    </citation>
    <scope>NUCLEOTIDE SEQUENCE [LARGE SCALE GENOMIC DNA]</scope>
    <source>
        <strain evidence="1 2">So0157-2</strain>
    </source>
</reference>
<proteinExistence type="predicted"/>
<organism evidence="1 2">
    <name type="scientific">Sorangium cellulosum So0157-2</name>
    <dbReference type="NCBI Taxonomy" id="1254432"/>
    <lineage>
        <taxon>Bacteria</taxon>
        <taxon>Pseudomonadati</taxon>
        <taxon>Myxococcota</taxon>
        <taxon>Polyangia</taxon>
        <taxon>Polyangiales</taxon>
        <taxon>Polyangiaceae</taxon>
        <taxon>Sorangium</taxon>
    </lineage>
</organism>
<evidence type="ECO:0000313" key="1">
    <source>
        <dbReference type="EMBL" id="AGP40433.1"/>
    </source>
</evidence>
<dbReference type="AlphaFoldDB" id="S4YC87"/>
<dbReference type="STRING" id="1254432.SCE1572_41575"/>
<dbReference type="Proteomes" id="UP000014803">
    <property type="component" value="Chromosome"/>
</dbReference>
<sequence>MLMIADRGDMLQSLPLLLRRRAVREGKLGSAASKHM</sequence>
<accession>S4YC87</accession>
<dbReference type="HOGENOM" id="CLU_3358546_0_0_7"/>
<gene>
    <name evidence="1" type="ORF">SCE1572_41575</name>
</gene>
<name>S4YC87_SORCE</name>
<evidence type="ECO:0000313" key="2">
    <source>
        <dbReference type="Proteomes" id="UP000014803"/>
    </source>
</evidence>